<accession>A0ABR7SYW5</accession>
<feature type="region of interest" description="Disordered" evidence="2">
    <location>
        <begin position="77"/>
        <end position="113"/>
    </location>
</feature>
<evidence type="ECO:0000256" key="1">
    <source>
        <dbReference type="SAM" id="Coils"/>
    </source>
</evidence>
<evidence type="ECO:0000313" key="3">
    <source>
        <dbReference type="EMBL" id="MBC9783722.1"/>
    </source>
</evidence>
<evidence type="ECO:0008006" key="5">
    <source>
        <dbReference type="Google" id="ProtNLM"/>
    </source>
</evidence>
<proteinExistence type="predicted"/>
<keyword evidence="4" id="KW-1185">Reference proteome</keyword>
<comment type="caution">
    <text evidence="3">The sequence shown here is derived from an EMBL/GenBank/DDBJ whole genome shotgun (WGS) entry which is preliminary data.</text>
</comment>
<keyword evidence="1" id="KW-0175">Coiled coil</keyword>
<dbReference type="EMBL" id="JACVHF010000002">
    <property type="protein sequence ID" value="MBC9783722.1"/>
    <property type="molecule type" value="Genomic_DNA"/>
</dbReference>
<gene>
    <name evidence="3" type="ORF">H1S01_04245</name>
</gene>
<organism evidence="3 4">
    <name type="scientific">Heliobacterium chlorum</name>
    <dbReference type="NCBI Taxonomy" id="2698"/>
    <lineage>
        <taxon>Bacteria</taxon>
        <taxon>Bacillati</taxon>
        <taxon>Bacillota</taxon>
        <taxon>Clostridia</taxon>
        <taxon>Eubacteriales</taxon>
        <taxon>Heliobacteriaceae</taxon>
        <taxon>Heliobacterium</taxon>
    </lineage>
</organism>
<dbReference type="RefSeq" id="WP_188038857.1">
    <property type="nucleotide sequence ID" value="NZ_JACVHF010000002.1"/>
</dbReference>
<evidence type="ECO:0000313" key="4">
    <source>
        <dbReference type="Proteomes" id="UP000617402"/>
    </source>
</evidence>
<name>A0ABR7SYW5_HELCL</name>
<feature type="coiled-coil region" evidence="1">
    <location>
        <begin position="121"/>
        <end position="148"/>
    </location>
</feature>
<reference evidence="3 4" key="1">
    <citation type="submission" date="2020-07" db="EMBL/GenBank/DDBJ databases">
        <title>Draft whole-genome sequence of Heliobacterium chlorum DSM 3682, type strain.</title>
        <authorList>
            <person name="Kyndt J.A."/>
            <person name="Meyer T.E."/>
            <person name="Imhoff J.F."/>
        </authorList>
    </citation>
    <scope>NUCLEOTIDE SEQUENCE [LARGE SCALE GENOMIC DNA]</scope>
    <source>
        <strain evidence="3 4">DSM 3682</strain>
    </source>
</reference>
<evidence type="ECO:0000256" key="2">
    <source>
        <dbReference type="SAM" id="MobiDB-lite"/>
    </source>
</evidence>
<protein>
    <recommendedName>
        <fullName evidence="5">Helix-turn-helix domain-containing protein</fullName>
    </recommendedName>
</protein>
<sequence>MSLPGELTVAQASKMTGLQRYTLRDAIHRGELAAKQQKIPGGFMYLIPLEGLRDFCRHRGVVSTILGVEAPKKELMREGEAVASGSAEKGQAGEATTLPCPEESERRLNSSSEAEATAKELIELLRSMPNWEQRLEQMIEQIVEVQSDVLGLKKGFHQHLSKVEGRVVHLHQSVNGDLRTSMERVRHDLNEGLSEFRGGLDAWQHNVDTVFDDMRCTLQEVAASQSDGEMRQAFIHKLSVDNQSTVGEVKKLMVEVSETLSQVVGNQQNGSEVIEQRLDDLKSSVEGVRRSVDRSTEMIIKWRQKVLRDQNQRGVKGWWNRLWGRSSSPILSK</sequence>
<dbReference type="Proteomes" id="UP000617402">
    <property type="component" value="Unassembled WGS sequence"/>
</dbReference>